<evidence type="ECO:0000256" key="9">
    <source>
        <dbReference type="ARBA" id="ARBA00023125"/>
    </source>
</evidence>
<evidence type="ECO:0000256" key="1">
    <source>
        <dbReference type="ARBA" id="ARBA00004496"/>
    </source>
</evidence>
<gene>
    <name evidence="14" type="primary">dnaN</name>
    <name evidence="14" type="ORF">D9V81_00060</name>
</gene>
<dbReference type="InterPro" id="IPR022635">
    <property type="entry name" value="DNA_polIII_beta_C"/>
</dbReference>
<evidence type="ECO:0000259" key="13">
    <source>
        <dbReference type="Pfam" id="PF02768"/>
    </source>
</evidence>
<dbReference type="PIRSF" id="PIRSF000804">
    <property type="entry name" value="DNA_pol_III_b"/>
    <property type="match status" value="1"/>
</dbReference>
<evidence type="ECO:0000259" key="12">
    <source>
        <dbReference type="Pfam" id="PF02767"/>
    </source>
</evidence>
<dbReference type="GO" id="GO:0003887">
    <property type="term" value="F:DNA-directed DNA polymerase activity"/>
    <property type="evidence" value="ECO:0007669"/>
    <property type="project" value="UniProtKB-UniRule"/>
</dbReference>
<dbReference type="NCBIfam" id="TIGR00663">
    <property type="entry name" value="dnan"/>
    <property type="match status" value="1"/>
</dbReference>
<evidence type="ECO:0000313" key="15">
    <source>
        <dbReference type="Proteomes" id="UP000298603"/>
    </source>
</evidence>
<dbReference type="PANTHER" id="PTHR30478">
    <property type="entry name" value="DNA POLYMERASE III SUBUNIT BETA"/>
    <property type="match status" value="1"/>
</dbReference>
<evidence type="ECO:0000256" key="5">
    <source>
        <dbReference type="ARBA" id="ARBA00022679"/>
    </source>
</evidence>
<dbReference type="Pfam" id="PF02767">
    <property type="entry name" value="DNA_pol3_beta_2"/>
    <property type="match status" value="1"/>
</dbReference>
<evidence type="ECO:0000313" key="14">
    <source>
        <dbReference type="EMBL" id="QCI27024.1"/>
    </source>
</evidence>
<dbReference type="Pfam" id="PF02768">
    <property type="entry name" value="DNA_pol3_beta_3"/>
    <property type="match status" value="1"/>
</dbReference>
<dbReference type="GO" id="GO:0003677">
    <property type="term" value="F:DNA binding"/>
    <property type="evidence" value="ECO:0007669"/>
    <property type="project" value="UniProtKB-UniRule"/>
</dbReference>
<evidence type="ECO:0000259" key="11">
    <source>
        <dbReference type="Pfam" id="PF00712"/>
    </source>
</evidence>
<keyword evidence="15" id="KW-1185">Reference proteome</keyword>
<dbReference type="InterPro" id="IPR022634">
    <property type="entry name" value="DNA_polIII_beta_N"/>
</dbReference>
<keyword evidence="8 10" id="KW-0239">DNA-directed DNA polymerase</keyword>
<name>A0A4D6YM26_9GAMM</name>
<feature type="domain" description="DNA polymerase III beta sliding clamp central" evidence="12">
    <location>
        <begin position="130"/>
        <end position="243"/>
    </location>
</feature>
<keyword evidence="7 10" id="KW-0235">DNA replication</keyword>
<dbReference type="GO" id="GO:0008408">
    <property type="term" value="F:3'-5' exonuclease activity"/>
    <property type="evidence" value="ECO:0007669"/>
    <property type="project" value="InterPro"/>
</dbReference>
<dbReference type="Gene3D" id="3.70.10.10">
    <property type="match status" value="1"/>
</dbReference>
<accession>A0A4D6YM26</accession>
<evidence type="ECO:0000256" key="3">
    <source>
        <dbReference type="ARBA" id="ARBA00021035"/>
    </source>
</evidence>
<comment type="subcellular location">
    <subcellularLocation>
        <location evidence="1 10">Cytoplasm</location>
    </subcellularLocation>
</comment>
<sequence length="366" mass="43032">MKFTIKKTILLKSLQKLNSIIYINYKNEIINNILFHIEHNNTYLISTNLELELIAKINCIIIDQIGEIIVSAKKILNIIRSFPNNSEINIIVKNNIMKLQYHNIYFKLHVLNPKHFPRFQQKKNIDYILINQDKFKNIIYNTHYAMAKQDIRHYLNGMNIEINKGTILSVSTDGYRMAISKINYENIKKKISIIIPYKTILELIKILEEKNNKIKISFNKNSIKIYLEKYIISSKLIDNQFPNYKQFLKIIFQKNIIINRQKIKEALTRASILTNQKIPGVRIIITNGICTISANNEQDEIVKEKFKINYFHTPIELTMNIHYILDVINIIDNDTIKILLNNENSSICIQDNKFNNSNHIIMPLIL</sequence>
<dbReference type="SUPFAM" id="SSF55979">
    <property type="entry name" value="DNA clamp"/>
    <property type="match status" value="3"/>
</dbReference>
<evidence type="ECO:0000256" key="6">
    <source>
        <dbReference type="ARBA" id="ARBA00022695"/>
    </source>
</evidence>
<dbReference type="Pfam" id="PF00712">
    <property type="entry name" value="DNA_pol3_beta"/>
    <property type="match status" value="1"/>
</dbReference>
<dbReference type="GO" id="GO:0009360">
    <property type="term" value="C:DNA polymerase III complex"/>
    <property type="evidence" value="ECO:0007669"/>
    <property type="project" value="InterPro"/>
</dbReference>
<keyword evidence="5 10" id="KW-0808">Transferase</keyword>
<dbReference type="GO" id="GO:0005737">
    <property type="term" value="C:cytoplasm"/>
    <property type="evidence" value="ECO:0007669"/>
    <property type="project" value="UniProtKB-SubCell"/>
</dbReference>
<feature type="domain" description="DNA polymerase III beta sliding clamp C-terminal" evidence="13">
    <location>
        <begin position="252"/>
        <end position="364"/>
    </location>
</feature>
<dbReference type="PANTHER" id="PTHR30478:SF0">
    <property type="entry name" value="BETA SLIDING CLAMP"/>
    <property type="match status" value="1"/>
</dbReference>
<comment type="subunit">
    <text evidence="10">Forms a ring-shaped head-to-tail homodimer around DNA.</text>
</comment>
<evidence type="ECO:0000256" key="7">
    <source>
        <dbReference type="ARBA" id="ARBA00022705"/>
    </source>
</evidence>
<comment type="function">
    <text evidence="10">Confers DNA tethering and processivity to DNA polymerases and other proteins. Acts as a clamp, forming a ring around DNA (a reaction catalyzed by the clamp-loading complex) which diffuses in an ATP-independent manner freely and bidirectionally along dsDNA. Initially characterized for its ability to contact the catalytic subunit of DNA polymerase III (Pol III), a complex, multichain enzyme responsible for most of the replicative synthesis in bacteria; Pol III exhibits 3'-5' exonuclease proofreading activity. The beta chain is required for initiation of replication as well as for processivity of DNA replication.</text>
</comment>
<dbReference type="OrthoDB" id="8421503at2"/>
<dbReference type="GO" id="GO:0006271">
    <property type="term" value="P:DNA strand elongation involved in DNA replication"/>
    <property type="evidence" value="ECO:0007669"/>
    <property type="project" value="TreeGrafter"/>
</dbReference>
<dbReference type="AlphaFoldDB" id="A0A4D6YM26"/>
<evidence type="ECO:0000256" key="8">
    <source>
        <dbReference type="ARBA" id="ARBA00022932"/>
    </source>
</evidence>
<dbReference type="InterPro" id="IPR001001">
    <property type="entry name" value="DNA_polIII_beta"/>
</dbReference>
<dbReference type="EMBL" id="CP032996">
    <property type="protein sequence ID" value="QCI27024.1"/>
    <property type="molecule type" value="Genomic_DNA"/>
</dbReference>
<keyword evidence="4 10" id="KW-0963">Cytoplasm</keyword>
<dbReference type="RefSeq" id="WP_158349290.1">
    <property type="nucleotide sequence ID" value="NZ_CP032996.1"/>
</dbReference>
<feature type="domain" description="DNA polymerase III beta sliding clamp N-terminal" evidence="11">
    <location>
        <begin position="1"/>
        <end position="118"/>
    </location>
</feature>
<keyword evidence="9" id="KW-0238">DNA-binding</keyword>
<evidence type="ECO:0000256" key="10">
    <source>
        <dbReference type="PIRNR" id="PIRNR000804"/>
    </source>
</evidence>
<keyword evidence="6 10" id="KW-0548">Nucleotidyltransferase</keyword>
<dbReference type="Proteomes" id="UP000298603">
    <property type="component" value="Chromosome"/>
</dbReference>
<evidence type="ECO:0000256" key="2">
    <source>
        <dbReference type="ARBA" id="ARBA00010752"/>
    </source>
</evidence>
<reference evidence="14 15" key="1">
    <citation type="submission" date="2018-10" db="EMBL/GenBank/DDBJ databases">
        <title>Comparative functional genomics of the obligate endosymbiont Buchnera aphidicola.</title>
        <authorList>
            <person name="Chong R.A."/>
        </authorList>
    </citation>
    <scope>NUCLEOTIDE SEQUENCE [LARGE SCALE GENOMIC DNA]</scope>
    <source>
        <strain evidence="14 15">Tma</strain>
    </source>
</reference>
<protein>
    <recommendedName>
        <fullName evidence="3 10">Beta sliding clamp</fullName>
    </recommendedName>
</protein>
<dbReference type="InterPro" id="IPR022637">
    <property type="entry name" value="DNA_polIII_beta_cen"/>
</dbReference>
<organism evidence="14 15">
    <name type="scientific">Buchnera aphidicola</name>
    <name type="common">Therioaphis trifolii</name>
    <dbReference type="NCBI Taxonomy" id="1241884"/>
    <lineage>
        <taxon>Bacteria</taxon>
        <taxon>Pseudomonadati</taxon>
        <taxon>Pseudomonadota</taxon>
        <taxon>Gammaproteobacteria</taxon>
        <taxon>Enterobacterales</taxon>
        <taxon>Erwiniaceae</taxon>
        <taxon>Buchnera</taxon>
    </lineage>
</organism>
<dbReference type="CDD" id="cd00140">
    <property type="entry name" value="beta_clamp"/>
    <property type="match status" value="1"/>
</dbReference>
<proteinExistence type="inferred from homology"/>
<dbReference type="Gene3D" id="3.10.150.10">
    <property type="entry name" value="DNA Polymerase III, subunit A, domain 2"/>
    <property type="match status" value="1"/>
</dbReference>
<comment type="similarity">
    <text evidence="2 10">Belongs to the beta sliding clamp family.</text>
</comment>
<dbReference type="InterPro" id="IPR046938">
    <property type="entry name" value="DNA_clamp_sf"/>
</dbReference>
<dbReference type="SMART" id="SM00480">
    <property type="entry name" value="POL3Bc"/>
    <property type="match status" value="1"/>
</dbReference>
<evidence type="ECO:0000256" key="4">
    <source>
        <dbReference type="ARBA" id="ARBA00022490"/>
    </source>
</evidence>